<sequence length="218" mass="25008">MVDSEIIMPKGNVTKHQWISSFFLLGKTTRDYWLYVPKQYDPKIPIGLMVFQDGEEYVDENGYFKVPQVFDELIHKEAMPPVIGLFVNSGHNVNVPSPKSHWESSFRSYEYDSLGDEYTRFLIEELIPEIGKEYNLTNNPKMRAICGMSSGGICAFTAAWERPDYFHKVMSHIGSFTDIRGGHVYPNLVRKSSKKDIKVFLQDGSNDLDIHFGNLVVE</sequence>
<dbReference type="InterPro" id="IPR029058">
    <property type="entry name" value="AB_hydrolase_fold"/>
</dbReference>
<comment type="caution">
    <text evidence="1">The sequence shown here is derived from an EMBL/GenBank/DDBJ whole genome shotgun (WGS) entry which is preliminary data.</text>
</comment>
<evidence type="ECO:0008006" key="3">
    <source>
        <dbReference type="Google" id="ProtNLM"/>
    </source>
</evidence>
<dbReference type="Proteomes" id="UP000031670">
    <property type="component" value="Unassembled WGS sequence"/>
</dbReference>
<organism evidence="1 2">
    <name type="scientific">Vibrio ishigakensis</name>
    <dbReference type="NCBI Taxonomy" id="1481914"/>
    <lineage>
        <taxon>Bacteria</taxon>
        <taxon>Pseudomonadati</taxon>
        <taxon>Pseudomonadota</taxon>
        <taxon>Gammaproteobacteria</taxon>
        <taxon>Vibrionales</taxon>
        <taxon>Vibrionaceae</taxon>
        <taxon>Vibrio</taxon>
    </lineage>
</organism>
<dbReference type="PANTHER" id="PTHR48098:SF3">
    <property type="entry name" value="IRON(III) ENTEROBACTIN ESTERASE"/>
    <property type="match status" value="1"/>
</dbReference>
<name>A0A0B8PSI9_9VIBR</name>
<dbReference type="SUPFAM" id="SSF53474">
    <property type="entry name" value="alpha/beta-Hydrolases"/>
    <property type="match status" value="1"/>
</dbReference>
<dbReference type="EMBL" id="BBSA01000031">
    <property type="protein sequence ID" value="GAM66058.1"/>
    <property type="molecule type" value="Genomic_DNA"/>
</dbReference>
<reference evidence="1 2" key="2">
    <citation type="submission" date="2015-01" db="EMBL/GenBank/DDBJ databases">
        <authorList>
            <consortium name="NBRP consortium"/>
            <person name="Sawabe T."/>
            <person name="Meirelles P."/>
            <person name="Feng G."/>
            <person name="Sayaka M."/>
            <person name="Hattori M."/>
            <person name="Ohkuma M."/>
        </authorList>
    </citation>
    <scope>NUCLEOTIDE SEQUENCE [LARGE SCALE GENOMIC DNA]</scope>
    <source>
        <strain evidence="1 2">JCM19232</strain>
    </source>
</reference>
<gene>
    <name evidence="1" type="ORF">JCM19232_1576</name>
</gene>
<accession>A0A0B8PSI9</accession>
<dbReference type="Pfam" id="PF00756">
    <property type="entry name" value="Esterase"/>
    <property type="match status" value="1"/>
</dbReference>
<reference evidence="1 2" key="1">
    <citation type="submission" date="2015-01" db="EMBL/GenBank/DDBJ databases">
        <title>Vibrio sp. C5 JCM 19232 whole genome shotgun sequence.</title>
        <authorList>
            <person name="Sawabe T."/>
            <person name="Meirelles P."/>
            <person name="Feng G."/>
            <person name="Sayaka M."/>
            <person name="Hattori M."/>
            <person name="Ohkuma M."/>
        </authorList>
    </citation>
    <scope>NUCLEOTIDE SEQUENCE [LARGE SCALE GENOMIC DNA]</scope>
    <source>
        <strain evidence="1 2">JCM19232</strain>
    </source>
</reference>
<proteinExistence type="predicted"/>
<dbReference type="AlphaFoldDB" id="A0A0B8PSI9"/>
<evidence type="ECO:0000313" key="1">
    <source>
        <dbReference type="EMBL" id="GAM66058.1"/>
    </source>
</evidence>
<protein>
    <recommendedName>
        <fullName evidence="3">Esterase</fullName>
    </recommendedName>
</protein>
<dbReference type="InterPro" id="IPR000801">
    <property type="entry name" value="Esterase-like"/>
</dbReference>
<evidence type="ECO:0000313" key="2">
    <source>
        <dbReference type="Proteomes" id="UP000031670"/>
    </source>
</evidence>
<dbReference type="InterPro" id="IPR050583">
    <property type="entry name" value="Mycobacterial_A85_antigen"/>
</dbReference>
<dbReference type="PANTHER" id="PTHR48098">
    <property type="entry name" value="ENTEROCHELIN ESTERASE-RELATED"/>
    <property type="match status" value="1"/>
</dbReference>
<dbReference type="Gene3D" id="3.40.50.1820">
    <property type="entry name" value="alpha/beta hydrolase"/>
    <property type="match status" value="1"/>
</dbReference>